<dbReference type="Proteomes" id="UP000215902">
    <property type="component" value="Unassembled WGS sequence"/>
</dbReference>
<feature type="region of interest" description="Disordered" evidence="6">
    <location>
        <begin position="346"/>
        <end position="375"/>
    </location>
</feature>
<keyword evidence="5" id="KW-0853">WD repeat</keyword>
<evidence type="ECO:0000313" key="9">
    <source>
        <dbReference type="Proteomes" id="UP000215902"/>
    </source>
</evidence>
<feature type="non-terminal residue" evidence="8">
    <location>
        <position position="1"/>
    </location>
</feature>
<keyword evidence="9" id="KW-1185">Reference proteome</keyword>
<evidence type="ECO:0000256" key="4">
    <source>
        <dbReference type="PROSITE-ProRule" id="PRU00207"/>
    </source>
</evidence>
<dbReference type="Gene3D" id="3.30.40.10">
    <property type="entry name" value="Zinc/RING finger domain, C3HC4 (zinc finger)"/>
    <property type="match status" value="3"/>
</dbReference>
<feature type="repeat" description="WD" evidence="5">
    <location>
        <begin position="422"/>
        <end position="463"/>
    </location>
</feature>
<organism evidence="8 9">
    <name type="scientific">Macrostomum lignano</name>
    <dbReference type="NCBI Taxonomy" id="282301"/>
    <lineage>
        <taxon>Eukaryota</taxon>
        <taxon>Metazoa</taxon>
        <taxon>Spiralia</taxon>
        <taxon>Lophotrochozoa</taxon>
        <taxon>Platyhelminthes</taxon>
        <taxon>Rhabditophora</taxon>
        <taxon>Macrostomorpha</taxon>
        <taxon>Macrostomida</taxon>
        <taxon>Macrostomidae</taxon>
        <taxon>Macrostomum</taxon>
    </lineage>
</organism>
<feature type="domain" description="TRAF-type" evidence="7">
    <location>
        <begin position="243"/>
        <end position="306"/>
    </location>
</feature>
<evidence type="ECO:0000313" key="8">
    <source>
        <dbReference type="EMBL" id="PAA78657.1"/>
    </source>
</evidence>
<keyword evidence="3 4" id="KW-0862">Zinc</keyword>
<dbReference type="PANTHER" id="PTHR10131">
    <property type="entry name" value="TNF RECEPTOR ASSOCIATED FACTOR"/>
    <property type="match status" value="1"/>
</dbReference>
<dbReference type="InterPro" id="IPR015943">
    <property type="entry name" value="WD40/YVTN_repeat-like_dom_sf"/>
</dbReference>
<dbReference type="SUPFAM" id="SSF50978">
    <property type="entry name" value="WD40 repeat-like"/>
    <property type="match status" value="1"/>
</dbReference>
<gene>
    <name evidence="8" type="ORF">BOX15_Mlig012340g1</name>
</gene>
<evidence type="ECO:0000259" key="7">
    <source>
        <dbReference type="PROSITE" id="PS50145"/>
    </source>
</evidence>
<feature type="zinc finger region" description="TRAF-type" evidence="4">
    <location>
        <begin position="189"/>
        <end position="241"/>
    </location>
</feature>
<proteinExistence type="predicted"/>
<name>A0A267FZZ5_9PLAT</name>
<dbReference type="GO" id="GO:0043122">
    <property type="term" value="P:regulation of canonical NF-kappaB signal transduction"/>
    <property type="evidence" value="ECO:0007669"/>
    <property type="project" value="TreeGrafter"/>
</dbReference>
<dbReference type="InterPro" id="IPR036322">
    <property type="entry name" value="WD40_repeat_dom_sf"/>
</dbReference>
<protein>
    <recommendedName>
        <fullName evidence="7">TRAF-type domain-containing protein</fullName>
    </recommendedName>
</protein>
<dbReference type="EMBL" id="NIVC01000672">
    <property type="protein sequence ID" value="PAA78657.1"/>
    <property type="molecule type" value="Genomic_DNA"/>
</dbReference>
<keyword evidence="1 4" id="KW-0479">Metal-binding</keyword>
<sequence>TSSKMKIFRSDSTAVPWKEISVGYRQVSKITNARRAKAVPNGRSTYEKEDTTWVLRSLLKQLSTMSGLPQRVSAARPVSDLPAHLQCSSCSKPLFNARQTPHGCRLCHACVTGLLHEVEKRPCPGHTEACTLRDHHSEEDVGEVEVEVSQATCFPDMATRREVAKLRVRCPNCDAGCSVQLEWARMDQHVQQSCDWHSLRCEQCKELILKKDMQRHTSSECRHRKETCDLCSQLVTHSEMETSHRNLQSDVCCPRFSARCPHCSERSTPMDRRGYVAHLSECPERPVECKYSHLGCRAMVRRSDLERHYRESMDSHLELMDSKLKQTAISHSNSAVFSGRRQFMDAPVGDRSRHDAQLASVPRDPGQDPVESPVSSESFLHRPHALGGALQLQNPICNSIAADSPVRMLGRPKQLLSELVFSRGHAGRVTSACSLDGRQIFVSGGADGIAVLWQIDSMRLQNRVRAPASWGSITCLVSPASDILLAGWENLNGLVRLRCPEGYLCDTDAELEHLLSAGQADLLQGNSPVAAMCTVPESAEVIVALTNRSLALVPAEGGLQPLVGLTGFDPLAGPPMFLRILEPGWLLARQLSSPVLRSAQLHTAQDGRMAVSGWRTFQCFDGTATDDPPVIQACAAGCGPGVAIVAFRCQSRNRIAIVKLGPDAKIHPVLTDFMVNRVCLISDV</sequence>
<keyword evidence="2 4" id="KW-0863">Zinc-finger</keyword>
<evidence type="ECO:0000256" key="3">
    <source>
        <dbReference type="ARBA" id="ARBA00022833"/>
    </source>
</evidence>
<accession>A0A267FZZ5</accession>
<evidence type="ECO:0000256" key="1">
    <source>
        <dbReference type="ARBA" id="ARBA00022723"/>
    </source>
</evidence>
<dbReference type="PANTHER" id="PTHR10131:SF94">
    <property type="entry name" value="TNF RECEPTOR-ASSOCIATED FACTOR 4"/>
    <property type="match status" value="1"/>
</dbReference>
<dbReference type="STRING" id="282301.A0A267FZZ5"/>
<evidence type="ECO:0000256" key="2">
    <source>
        <dbReference type="ARBA" id="ARBA00022771"/>
    </source>
</evidence>
<dbReference type="InterPro" id="IPR001293">
    <property type="entry name" value="Znf_TRAF"/>
</dbReference>
<comment type="caution">
    <text evidence="8">The sequence shown here is derived from an EMBL/GenBank/DDBJ whole genome shotgun (WGS) entry which is preliminary data.</text>
</comment>
<dbReference type="GO" id="GO:0008270">
    <property type="term" value="F:zinc ion binding"/>
    <property type="evidence" value="ECO:0007669"/>
    <property type="project" value="UniProtKB-KW"/>
</dbReference>
<dbReference type="Pfam" id="PF02176">
    <property type="entry name" value="zf-TRAF"/>
    <property type="match status" value="1"/>
</dbReference>
<feature type="zinc finger region" description="TRAF-type" evidence="4">
    <location>
        <begin position="243"/>
        <end position="306"/>
    </location>
</feature>
<dbReference type="SUPFAM" id="SSF49599">
    <property type="entry name" value="TRAF domain-like"/>
    <property type="match status" value="1"/>
</dbReference>
<feature type="domain" description="TRAF-type" evidence="7">
    <location>
        <begin position="189"/>
        <end position="241"/>
    </location>
</feature>
<dbReference type="AlphaFoldDB" id="A0A267FZZ5"/>
<evidence type="ECO:0000256" key="6">
    <source>
        <dbReference type="SAM" id="MobiDB-lite"/>
    </source>
</evidence>
<dbReference type="PROSITE" id="PS50082">
    <property type="entry name" value="WD_REPEATS_2"/>
    <property type="match status" value="1"/>
</dbReference>
<dbReference type="InterPro" id="IPR013083">
    <property type="entry name" value="Znf_RING/FYVE/PHD"/>
</dbReference>
<dbReference type="OrthoDB" id="10051587at2759"/>
<dbReference type="PROSITE" id="PS50145">
    <property type="entry name" value="ZF_TRAF"/>
    <property type="match status" value="2"/>
</dbReference>
<evidence type="ECO:0000256" key="5">
    <source>
        <dbReference type="PROSITE-ProRule" id="PRU00221"/>
    </source>
</evidence>
<reference evidence="8 9" key="1">
    <citation type="submission" date="2017-06" db="EMBL/GenBank/DDBJ databases">
        <title>A platform for efficient transgenesis in Macrostomum lignano, a flatworm model organism for stem cell research.</title>
        <authorList>
            <person name="Berezikov E."/>
        </authorList>
    </citation>
    <scope>NUCLEOTIDE SEQUENCE [LARGE SCALE GENOMIC DNA]</scope>
    <source>
        <strain evidence="8">DV1</strain>
        <tissue evidence="8">Whole organism</tissue>
    </source>
</reference>
<dbReference type="Gene3D" id="2.130.10.10">
    <property type="entry name" value="YVTN repeat-like/Quinoprotein amine dehydrogenase"/>
    <property type="match status" value="1"/>
</dbReference>
<dbReference type="InterPro" id="IPR001680">
    <property type="entry name" value="WD40_rpt"/>
</dbReference>